<dbReference type="STRING" id="699431.SY89_02683"/>
<accession>A0A0P7I4N4</accession>
<proteinExistence type="predicted"/>
<protein>
    <submittedName>
        <fullName evidence="1">Shikimate kinase</fullName>
        <ecNumber evidence="1">2.7.1.71</ecNumber>
    </submittedName>
</protein>
<comment type="caution">
    <text evidence="1">The sequence shown here is derived from an EMBL/GenBank/DDBJ whole genome shotgun (WGS) entry which is preliminary data.</text>
</comment>
<keyword evidence="2" id="KW-1185">Reference proteome</keyword>
<sequence>MARLVEELAFDGEYARAMTVNGLAFSAALGFSADPAVEAMPHAAGVSLSGTGPSVVAVGAADGLERVEELWADRPGETLRTTTRSTGGRYL</sequence>
<dbReference type="EC" id="2.7.1.71" evidence="1"/>
<dbReference type="PATRIC" id="fig|699431.3.peg.2743"/>
<evidence type="ECO:0000313" key="1">
    <source>
        <dbReference type="EMBL" id="KPN31926.1"/>
    </source>
</evidence>
<keyword evidence="1" id="KW-0808">Transferase</keyword>
<dbReference type="AlphaFoldDB" id="A0A0P7I4N4"/>
<reference evidence="2" key="1">
    <citation type="submission" date="2013-11" db="EMBL/GenBank/DDBJ databases">
        <authorList>
            <person name="Hoang H.T."/>
            <person name="Killian M.L."/>
            <person name="Madson D.M."/>
            <person name="Arruda P.H.E."/>
            <person name="Sun D."/>
            <person name="Schwartz K.J."/>
            <person name="Yoon K."/>
        </authorList>
    </citation>
    <scope>NUCLEOTIDE SEQUENCE [LARGE SCALE GENOMIC DNA]</scope>
    <source>
        <strain evidence="2">CDK2</strain>
    </source>
</reference>
<dbReference type="Proteomes" id="UP000050535">
    <property type="component" value="Unassembled WGS sequence"/>
</dbReference>
<name>A0A0P7I4N4_9EURY</name>
<organism evidence="1 2">
    <name type="scientific">Halolamina pelagica</name>
    <dbReference type="NCBI Taxonomy" id="699431"/>
    <lineage>
        <taxon>Archaea</taxon>
        <taxon>Methanobacteriati</taxon>
        <taxon>Methanobacteriota</taxon>
        <taxon>Stenosarchaea group</taxon>
        <taxon>Halobacteria</taxon>
        <taxon>Halobacteriales</taxon>
        <taxon>Haloferacaceae</taxon>
    </lineage>
</organism>
<gene>
    <name evidence="1" type="primary">aroK_2</name>
    <name evidence="1" type="ORF">SY89_02683</name>
</gene>
<keyword evidence="1" id="KW-0418">Kinase</keyword>
<evidence type="ECO:0000313" key="2">
    <source>
        <dbReference type="Proteomes" id="UP000050535"/>
    </source>
</evidence>
<dbReference type="GO" id="GO:0004765">
    <property type="term" value="F:shikimate kinase activity"/>
    <property type="evidence" value="ECO:0007669"/>
    <property type="project" value="UniProtKB-EC"/>
</dbReference>
<dbReference type="EMBL" id="LGUC01000001">
    <property type="protein sequence ID" value="KPN31926.1"/>
    <property type="molecule type" value="Genomic_DNA"/>
</dbReference>